<keyword evidence="3" id="KW-1185">Reference proteome</keyword>
<feature type="region of interest" description="Disordered" evidence="1">
    <location>
        <begin position="57"/>
        <end position="93"/>
    </location>
</feature>
<dbReference type="RefSeq" id="YP_010648724.1">
    <property type="nucleotide sequence ID" value="NC_070762.1"/>
</dbReference>
<evidence type="ECO:0000313" key="3">
    <source>
        <dbReference type="Proteomes" id="UP000400849"/>
    </source>
</evidence>
<dbReference type="GeneID" id="77924183"/>
<reference evidence="2 3" key="1">
    <citation type="submission" date="2019-09" db="EMBL/GenBank/DDBJ databases">
        <authorList>
            <person name="Christie C.A."/>
            <person name="Diallo A.S."/>
            <person name="Dixon Z."/>
            <person name="McIntosh P.M."/>
            <person name="Murthy K.H."/>
            <person name="Rosen M.G."/>
            <person name="Simpson L.M."/>
            <person name="Koustas K."/>
            <person name="Fogarty M.P."/>
            <person name="Molloy S.D."/>
            <person name="Garlena R.A."/>
            <person name="Russell D.A."/>
            <person name="Pope W.H."/>
            <person name="Jacobs-Sera D."/>
            <person name="Hatfull G.F."/>
        </authorList>
    </citation>
    <scope>NUCLEOTIDE SEQUENCE [LARGE SCALE GENOMIC DNA]</scope>
</reference>
<dbReference type="Proteomes" id="UP000400849">
    <property type="component" value="Segment"/>
</dbReference>
<accession>A0A5Q2F536</accession>
<organism evidence="2 3">
    <name type="scientific">Gordonia phage Sixama</name>
    <dbReference type="NCBI Taxonomy" id="2653271"/>
    <lineage>
        <taxon>Viruses</taxon>
        <taxon>Duplodnaviria</taxon>
        <taxon>Heunggongvirae</taxon>
        <taxon>Uroviricota</taxon>
        <taxon>Caudoviricetes</taxon>
        <taxon>Sixamavirus</taxon>
        <taxon>Sixamavirus sixama</taxon>
    </lineage>
</organism>
<name>A0A5Q2F536_9CAUD</name>
<evidence type="ECO:0000313" key="2">
    <source>
        <dbReference type="EMBL" id="QGF20194.1"/>
    </source>
</evidence>
<proteinExistence type="predicted"/>
<dbReference type="KEGG" id="vg:77924183"/>
<dbReference type="EMBL" id="MN484601">
    <property type="protein sequence ID" value="QGF20194.1"/>
    <property type="molecule type" value="Genomic_DNA"/>
</dbReference>
<evidence type="ECO:0000256" key="1">
    <source>
        <dbReference type="SAM" id="MobiDB-lite"/>
    </source>
</evidence>
<protein>
    <submittedName>
        <fullName evidence="2">Uncharacterized protein</fullName>
    </submittedName>
</protein>
<gene>
    <name evidence="2" type="primary">15</name>
    <name evidence="2" type="ORF">SEA_SIXAMA_15</name>
</gene>
<sequence>MADADLHYVQRAREALRAELVRAQELYAAREKAMKHAVASMGEIRTEVHALKNALAELEDKPKTHSTSPPPLKDPFTAGPFNSDTADSRRGSD</sequence>